<evidence type="ECO:0000313" key="2">
    <source>
        <dbReference type="Proteomes" id="UP000541444"/>
    </source>
</evidence>
<comment type="caution">
    <text evidence="1">The sequence shown here is derived from an EMBL/GenBank/DDBJ whole genome shotgun (WGS) entry which is preliminary data.</text>
</comment>
<proteinExistence type="predicted"/>
<keyword evidence="2" id="KW-1185">Reference proteome</keyword>
<reference evidence="1 2" key="1">
    <citation type="journal article" date="2020" name="IScience">
        <title>Genome Sequencing of the Endangered Kingdonia uniflora (Circaeasteraceae, Ranunculales) Reveals Potential Mechanisms of Evolutionary Specialization.</title>
        <authorList>
            <person name="Sun Y."/>
            <person name="Deng T."/>
            <person name="Zhang A."/>
            <person name="Moore M.J."/>
            <person name="Landis J.B."/>
            <person name="Lin N."/>
            <person name="Zhang H."/>
            <person name="Zhang X."/>
            <person name="Huang J."/>
            <person name="Zhang X."/>
            <person name="Sun H."/>
            <person name="Wang H."/>
        </authorList>
    </citation>
    <scope>NUCLEOTIDE SEQUENCE [LARGE SCALE GENOMIC DNA]</scope>
    <source>
        <strain evidence="1">TB1705</strain>
        <tissue evidence="1">Leaf</tissue>
    </source>
</reference>
<evidence type="ECO:0000313" key="1">
    <source>
        <dbReference type="EMBL" id="KAF6139925.1"/>
    </source>
</evidence>
<sequence>MNLMIVDRNRERDAWRERKDKYLERCLELETESHRWMLLDCLVPTLSGLSCRLPGLGFRWICIGFFF</sequence>
<dbReference type="AlphaFoldDB" id="A0A7J7LBC2"/>
<name>A0A7J7LBC2_9MAGN</name>
<gene>
    <name evidence="1" type="ORF">GIB67_033307</name>
</gene>
<dbReference type="EMBL" id="JACGCM010002433">
    <property type="protein sequence ID" value="KAF6139925.1"/>
    <property type="molecule type" value="Genomic_DNA"/>
</dbReference>
<organism evidence="1 2">
    <name type="scientific">Kingdonia uniflora</name>
    <dbReference type="NCBI Taxonomy" id="39325"/>
    <lineage>
        <taxon>Eukaryota</taxon>
        <taxon>Viridiplantae</taxon>
        <taxon>Streptophyta</taxon>
        <taxon>Embryophyta</taxon>
        <taxon>Tracheophyta</taxon>
        <taxon>Spermatophyta</taxon>
        <taxon>Magnoliopsida</taxon>
        <taxon>Ranunculales</taxon>
        <taxon>Circaeasteraceae</taxon>
        <taxon>Kingdonia</taxon>
    </lineage>
</organism>
<protein>
    <submittedName>
        <fullName evidence="1">Uncharacterized protein</fullName>
    </submittedName>
</protein>
<accession>A0A7J7LBC2</accession>
<dbReference type="Proteomes" id="UP000541444">
    <property type="component" value="Unassembled WGS sequence"/>
</dbReference>